<evidence type="ECO:0000256" key="7">
    <source>
        <dbReference type="ARBA" id="ARBA00022989"/>
    </source>
</evidence>
<dbReference type="PANTHER" id="PTHR30540:SF97">
    <property type="entry name" value="POTASSIUM TRANSPORTER"/>
    <property type="match status" value="1"/>
</dbReference>
<evidence type="ECO:0000256" key="2">
    <source>
        <dbReference type="ARBA" id="ARBA00008440"/>
    </source>
</evidence>
<dbReference type="Pfam" id="PF02705">
    <property type="entry name" value="K_trans"/>
    <property type="match status" value="1"/>
</dbReference>
<comment type="similarity">
    <text evidence="2">Belongs to the HAK/KUP transporter (TC 2.A.72.3) family.</text>
</comment>
<evidence type="ECO:0000256" key="3">
    <source>
        <dbReference type="ARBA" id="ARBA00022448"/>
    </source>
</evidence>
<evidence type="ECO:0000256" key="4">
    <source>
        <dbReference type="ARBA" id="ARBA00022538"/>
    </source>
</evidence>
<dbReference type="PANTHER" id="PTHR30540">
    <property type="entry name" value="OSMOTIC STRESS POTASSIUM TRANSPORTER"/>
    <property type="match status" value="1"/>
</dbReference>
<dbReference type="GO" id="GO:0015079">
    <property type="term" value="F:potassium ion transmembrane transporter activity"/>
    <property type="evidence" value="ECO:0007669"/>
    <property type="project" value="InterPro"/>
</dbReference>
<dbReference type="Proteomes" id="UP000243459">
    <property type="component" value="Chromosome 7"/>
</dbReference>
<feature type="transmembrane region" description="Helical" evidence="10">
    <location>
        <begin position="61"/>
        <end position="81"/>
    </location>
</feature>
<keyword evidence="7 10" id="KW-1133">Transmembrane helix</keyword>
<evidence type="ECO:0000259" key="12">
    <source>
        <dbReference type="Pfam" id="PF22776"/>
    </source>
</evidence>
<evidence type="ECO:0000313" key="14">
    <source>
        <dbReference type="Proteomes" id="UP000243459"/>
    </source>
</evidence>
<keyword evidence="14" id="KW-1185">Reference proteome</keyword>
<gene>
    <name evidence="13" type="ORF">A4U43_C07F26400</name>
</gene>
<feature type="domain" description="K+ potassium transporter C-terminal" evidence="12">
    <location>
        <begin position="114"/>
        <end position="355"/>
    </location>
</feature>
<dbReference type="Pfam" id="PF22776">
    <property type="entry name" value="K_trans_C"/>
    <property type="match status" value="1"/>
</dbReference>
<sequence>MPFSGLAIIIGMLITTCFMSLIVALYWNKVLLAACFLLFFGSIEAIYFLGCILNMKRGAWIVIVFVEVLLIIILSWHYGVMKKYQLDMENKVSIDWLIGLGPNLGVSRVPGIGFICTDITKGIPAFFSHFVTNLPAFHQVIVFVSFKSMPIPQVTPSMQLLIGRMGPKEYRVYRCIVRYGYRDGIRDINEFEDQIVHGIGEFISQDDGNSEASCWSPEGRVVVSGNLHGGNALITVPANDSFTTCERPVDVEVQKLQNDEQPSKIRKRVRFLLPPESPEMSLAVREELQELLDAREHGTTYILGKSQFFAQRGSNFLRRIIIGVYIFLVKNCREPSMLLNIPHAAHVEVGISYTI</sequence>
<keyword evidence="6" id="KW-0630">Potassium</keyword>
<dbReference type="InterPro" id="IPR053952">
    <property type="entry name" value="K_trans_C"/>
</dbReference>
<evidence type="ECO:0008006" key="15">
    <source>
        <dbReference type="Google" id="ProtNLM"/>
    </source>
</evidence>
<dbReference type="InterPro" id="IPR053951">
    <property type="entry name" value="K_trans_N"/>
</dbReference>
<proteinExistence type="inferred from homology"/>
<dbReference type="GO" id="GO:0016020">
    <property type="term" value="C:membrane"/>
    <property type="evidence" value="ECO:0007669"/>
    <property type="project" value="UniProtKB-SubCell"/>
</dbReference>
<organism evidence="13 14">
    <name type="scientific">Asparagus officinalis</name>
    <name type="common">Garden asparagus</name>
    <dbReference type="NCBI Taxonomy" id="4686"/>
    <lineage>
        <taxon>Eukaryota</taxon>
        <taxon>Viridiplantae</taxon>
        <taxon>Streptophyta</taxon>
        <taxon>Embryophyta</taxon>
        <taxon>Tracheophyta</taxon>
        <taxon>Spermatophyta</taxon>
        <taxon>Magnoliopsida</taxon>
        <taxon>Liliopsida</taxon>
        <taxon>Asparagales</taxon>
        <taxon>Asparagaceae</taxon>
        <taxon>Asparagoideae</taxon>
        <taxon>Asparagus</taxon>
    </lineage>
</organism>
<reference evidence="14" key="1">
    <citation type="journal article" date="2017" name="Nat. Commun.">
        <title>The asparagus genome sheds light on the origin and evolution of a young Y chromosome.</title>
        <authorList>
            <person name="Harkess A."/>
            <person name="Zhou J."/>
            <person name="Xu C."/>
            <person name="Bowers J.E."/>
            <person name="Van der Hulst R."/>
            <person name="Ayyampalayam S."/>
            <person name="Mercati F."/>
            <person name="Riccardi P."/>
            <person name="McKain M.R."/>
            <person name="Kakrana A."/>
            <person name="Tang H."/>
            <person name="Ray J."/>
            <person name="Groenendijk J."/>
            <person name="Arikit S."/>
            <person name="Mathioni S.M."/>
            <person name="Nakano M."/>
            <person name="Shan H."/>
            <person name="Telgmann-Rauber A."/>
            <person name="Kanno A."/>
            <person name="Yue Z."/>
            <person name="Chen H."/>
            <person name="Li W."/>
            <person name="Chen Y."/>
            <person name="Xu X."/>
            <person name="Zhang Y."/>
            <person name="Luo S."/>
            <person name="Chen H."/>
            <person name="Gao J."/>
            <person name="Mao Z."/>
            <person name="Pires J.C."/>
            <person name="Luo M."/>
            <person name="Kudrna D."/>
            <person name="Wing R.A."/>
            <person name="Meyers B.C."/>
            <person name="Yi K."/>
            <person name="Kong H."/>
            <person name="Lavrijsen P."/>
            <person name="Sunseri F."/>
            <person name="Falavigna A."/>
            <person name="Ye Y."/>
            <person name="Leebens-Mack J.H."/>
            <person name="Chen G."/>
        </authorList>
    </citation>
    <scope>NUCLEOTIDE SEQUENCE [LARGE SCALE GENOMIC DNA]</scope>
    <source>
        <strain evidence="14">cv. DH0086</strain>
    </source>
</reference>
<dbReference type="Gramene" id="ONK64469">
    <property type="protein sequence ID" value="ONK64469"/>
    <property type="gene ID" value="A4U43_C07F26400"/>
</dbReference>
<evidence type="ECO:0000256" key="9">
    <source>
        <dbReference type="ARBA" id="ARBA00023136"/>
    </source>
</evidence>
<feature type="domain" description="K+ potassium transporter integral membrane" evidence="11">
    <location>
        <begin position="5"/>
        <end position="98"/>
    </location>
</feature>
<keyword evidence="5 10" id="KW-0812">Transmembrane</keyword>
<protein>
    <recommendedName>
        <fullName evidence="15">Potassium transporter</fullName>
    </recommendedName>
</protein>
<evidence type="ECO:0000256" key="8">
    <source>
        <dbReference type="ARBA" id="ARBA00023065"/>
    </source>
</evidence>
<evidence type="ECO:0000313" key="13">
    <source>
        <dbReference type="EMBL" id="ONK64469.1"/>
    </source>
</evidence>
<dbReference type="OMA" id="RMCEAND"/>
<comment type="subcellular location">
    <subcellularLocation>
        <location evidence="1">Membrane</location>
        <topology evidence="1">Multi-pass membrane protein</topology>
    </subcellularLocation>
</comment>
<feature type="transmembrane region" description="Helical" evidence="10">
    <location>
        <begin position="34"/>
        <end position="55"/>
    </location>
</feature>
<accession>A0A5P1EHY0</accession>
<dbReference type="AlphaFoldDB" id="A0A5P1EHY0"/>
<keyword evidence="4" id="KW-0633">Potassium transport</keyword>
<keyword evidence="8" id="KW-0406">Ion transport</keyword>
<keyword evidence="3" id="KW-0813">Transport</keyword>
<evidence type="ECO:0000256" key="10">
    <source>
        <dbReference type="SAM" id="Phobius"/>
    </source>
</evidence>
<evidence type="ECO:0000256" key="5">
    <source>
        <dbReference type="ARBA" id="ARBA00022692"/>
    </source>
</evidence>
<evidence type="ECO:0000256" key="1">
    <source>
        <dbReference type="ARBA" id="ARBA00004141"/>
    </source>
</evidence>
<dbReference type="EMBL" id="CM007387">
    <property type="protein sequence ID" value="ONK64469.1"/>
    <property type="molecule type" value="Genomic_DNA"/>
</dbReference>
<evidence type="ECO:0000259" key="11">
    <source>
        <dbReference type="Pfam" id="PF02705"/>
    </source>
</evidence>
<evidence type="ECO:0000256" key="6">
    <source>
        <dbReference type="ARBA" id="ARBA00022958"/>
    </source>
</evidence>
<feature type="transmembrane region" description="Helical" evidence="10">
    <location>
        <begin position="6"/>
        <end position="27"/>
    </location>
</feature>
<dbReference type="InterPro" id="IPR003855">
    <property type="entry name" value="K+_transporter"/>
</dbReference>
<keyword evidence="9 10" id="KW-0472">Membrane</keyword>
<name>A0A5P1EHY0_ASPOF</name>